<evidence type="ECO:0000256" key="1">
    <source>
        <dbReference type="SAM" id="Coils"/>
    </source>
</evidence>
<proteinExistence type="predicted"/>
<evidence type="ECO:0000259" key="2">
    <source>
        <dbReference type="Pfam" id="PF10593"/>
    </source>
</evidence>
<evidence type="ECO:0000313" key="3">
    <source>
        <dbReference type="EMBL" id="SEW53498.1"/>
    </source>
</evidence>
<dbReference type="RefSeq" id="WP_089900661.1">
    <property type="nucleotide sequence ID" value="NZ_FOJG01000002.1"/>
</dbReference>
<dbReference type="Pfam" id="PF10593">
    <property type="entry name" value="Z1"/>
    <property type="match status" value="1"/>
</dbReference>
<sequence length="1227" mass="138940">MSNYDQAKNVCITLLSGTTEIINADYIRETIARANLLFGLDVPLLARMQEELETLFAVFSDQYRILDDTRPEPWVKNAKANVSWSFWNRYRRLLEKKNYAPDTINKLDNLTDDILDRLPEPGTSERYDKRGLIVGQVQSGKTGNYIGLICKAADVGYKIIIVLAGVHNSLRSQTQLRIDEGFLGFDTQQARSLSQTSNRIGVGRINPNLAAHSLTTNAIDGDFSRQASEKSGTNIRGNDPVIITVKKNVTVLRNLLGWLYSRGETMSDQMKLIKNVPLLIIDDEADNASINISRSQVSGVNACIRAMIKLFEKSVYIGYTATPYANIFIKQGGGEDEKGLKYSVNNMAFTLGEDIFPKNFIVNIPAPSNYIGPEKVFFVDGNKSADQSEEFVKLYEIVDDYDSYIKEGHKAFVPGPGLTDSRMTDLPPSLKKAVRCFFLTCAARRARGQEKEHNSMLVHMSRFTSWQDRIADLVLEVVKDYAGKVELSDPCFLRELEVLWVNEFVPVTRQIIDNGLVRDKGIVTLDWLDLLPHLHPATAKIEVRAVHGDTRIENLEHKNIRPLDYYDNRESGLSVIAVGGNKLSRGLTLEGLTISYFLRASKMYDTLMQMGRWFGYRPGYLDLCRLFTSSEMVDWYRHITIATEEMKAEFDHMSDLGRIPAEYGLKVRTHPGSLVITAANKFRYKKIMELSFSGILIETYTFKKNDRKRHLQNYNRTLRLINEIGPPGIAPNTESSFKNHYIWQGKDNVDQVLDYLNDFITDQPSFNRVLITRYIAAQINQSVLCNWTIVLITNTEDAGRFDINKDVKVGKTRRADKGDRYNYTIAKSRLIDPRHEFIDLTDDQIKRAMDNTIVDAAKAGKDAGRVSIPSPSRIREQRPVSNGLLLIYVLDNIPEKGKPPVAELPLIGLAISFPDISKDTPIEYAVNEQFLKELNYPEELDEQNEDELLIETEDEVDRLQQDLDSFLDGLGGVNKMLKDFHIDGTKVTFSTTLKKNDSQVIAVPAAIRPEDSFPLFRAEDIERYYLKAESEFWVVNGSALDAGEGVVIAPRIYSDQAFGLYFGKYVIYEDCIAISIDGVPAAYLSALLNSVVFAYDYKRRNSGAKDTVSIVKDFPIDRRAIGNKGIETLVRSIQVLKSKQLSRESAKLASYFINVLDVAVLEIYFSEEFSRSKLSVLDELDMLPTFVNSLEQFQSYYDSMNKPDSSIKKAVYAVTAIDKINYMYRNL</sequence>
<dbReference type="InterPro" id="IPR027417">
    <property type="entry name" value="P-loop_NTPase"/>
</dbReference>
<dbReference type="InterPro" id="IPR018310">
    <property type="entry name" value="Put_endonuclease_Z1-dom"/>
</dbReference>
<reference evidence="4" key="1">
    <citation type="submission" date="2016-10" db="EMBL/GenBank/DDBJ databases">
        <authorList>
            <person name="Varghese N."/>
            <person name="Submissions S."/>
        </authorList>
    </citation>
    <scope>NUCLEOTIDE SEQUENCE [LARGE SCALE GENOMIC DNA]</scope>
    <source>
        <strain evidence="4">DSM 3695</strain>
    </source>
</reference>
<dbReference type="Gene3D" id="3.40.50.300">
    <property type="entry name" value="P-loop containing nucleotide triphosphate hydrolases"/>
    <property type="match status" value="1"/>
</dbReference>
<gene>
    <name evidence="3" type="ORF">SAMN04488122_5508</name>
</gene>
<name>A0A1I0SAF5_9BACT</name>
<accession>A0A1I0SAF5</accession>
<protein>
    <submittedName>
        <fullName evidence="3">Z1 domain-containing protein</fullName>
    </submittedName>
</protein>
<keyword evidence="1" id="KW-0175">Coiled coil</keyword>
<feature type="domain" description="Putative endonuclease Z1" evidence="2">
    <location>
        <begin position="429"/>
        <end position="673"/>
    </location>
</feature>
<organism evidence="3 4">
    <name type="scientific">Chitinophaga arvensicola</name>
    <dbReference type="NCBI Taxonomy" id="29529"/>
    <lineage>
        <taxon>Bacteria</taxon>
        <taxon>Pseudomonadati</taxon>
        <taxon>Bacteroidota</taxon>
        <taxon>Chitinophagia</taxon>
        <taxon>Chitinophagales</taxon>
        <taxon>Chitinophagaceae</taxon>
        <taxon>Chitinophaga</taxon>
    </lineage>
</organism>
<dbReference type="STRING" id="29529.SAMN04488122_5508"/>
<dbReference type="OrthoDB" id="436461at2"/>
<dbReference type="Proteomes" id="UP000199310">
    <property type="component" value="Unassembled WGS sequence"/>
</dbReference>
<dbReference type="EMBL" id="FOJG01000002">
    <property type="protein sequence ID" value="SEW53498.1"/>
    <property type="molecule type" value="Genomic_DNA"/>
</dbReference>
<dbReference type="SUPFAM" id="SSF52540">
    <property type="entry name" value="P-loop containing nucleoside triphosphate hydrolases"/>
    <property type="match status" value="1"/>
</dbReference>
<feature type="coiled-coil region" evidence="1">
    <location>
        <begin position="942"/>
        <end position="969"/>
    </location>
</feature>
<evidence type="ECO:0000313" key="4">
    <source>
        <dbReference type="Proteomes" id="UP000199310"/>
    </source>
</evidence>
<keyword evidence="4" id="KW-1185">Reference proteome</keyword>
<dbReference type="AlphaFoldDB" id="A0A1I0SAF5"/>